<reference evidence="1 2" key="1">
    <citation type="submission" date="2019-05" db="EMBL/GenBank/DDBJ databases">
        <title>Draft genome sequence of Actinomadura geliboluensis A8036.</title>
        <authorList>
            <person name="Saricaoglu S."/>
            <person name="Isik K."/>
        </authorList>
    </citation>
    <scope>NUCLEOTIDE SEQUENCE [LARGE SCALE GENOMIC DNA]</scope>
    <source>
        <strain evidence="1 2">A8036</strain>
    </source>
</reference>
<keyword evidence="2" id="KW-1185">Reference proteome</keyword>
<dbReference type="InterPro" id="IPR029069">
    <property type="entry name" value="HotDog_dom_sf"/>
</dbReference>
<dbReference type="SUPFAM" id="SSF54637">
    <property type="entry name" value="Thioesterase/thiol ester dehydrase-isomerase"/>
    <property type="match status" value="2"/>
</dbReference>
<gene>
    <name evidence="1" type="ORF">ETD96_23630</name>
</gene>
<dbReference type="Gene3D" id="3.10.129.10">
    <property type="entry name" value="Hotdog Thioesterase"/>
    <property type="match status" value="1"/>
</dbReference>
<evidence type="ECO:0000313" key="1">
    <source>
        <dbReference type="EMBL" id="TMR35161.1"/>
    </source>
</evidence>
<dbReference type="OrthoDB" id="9796589at2"/>
<comment type="caution">
    <text evidence="1">The sequence shown here is derived from an EMBL/GenBank/DDBJ whole genome shotgun (WGS) entry which is preliminary data.</text>
</comment>
<dbReference type="AlphaFoldDB" id="A0A5S4GRL4"/>
<evidence type="ECO:0000313" key="2">
    <source>
        <dbReference type="Proteomes" id="UP000305238"/>
    </source>
</evidence>
<protein>
    <submittedName>
        <fullName evidence="1">Uncharacterized protein</fullName>
    </submittedName>
</protein>
<dbReference type="Proteomes" id="UP000305238">
    <property type="component" value="Unassembled WGS sequence"/>
</dbReference>
<sequence>MGVADGRAGHRAHRARRVLGGDALTEELDPVYFTTGERDFLIPAVWEGTGDELHTNRLVAAASDFGGRIMSGIATMTLAVARLDGARLGAPPACLEWDFAGPVREGEKVRVDASREGGDLTVATSVDGATTGTGVLRAAPAEAPAPAGGPDGARSRGWTITAADLELFADWIGAGGEDGRDGGSGPVPWPLLILVASGLMGRDRLFGDAPSGQVLNRWMRWRFASMPVTGETVHCVLRSRTSRRSKTRPGDLVSRIVLDTRSADDGRALTEIDWVVLSR</sequence>
<name>A0A5S4GRL4_9ACTN</name>
<accession>A0A5S4GRL4</accession>
<dbReference type="EMBL" id="VCKZ01000184">
    <property type="protein sequence ID" value="TMR35161.1"/>
    <property type="molecule type" value="Genomic_DNA"/>
</dbReference>
<proteinExistence type="predicted"/>
<organism evidence="1 2">
    <name type="scientific">Actinomadura geliboluensis</name>
    <dbReference type="NCBI Taxonomy" id="882440"/>
    <lineage>
        <taxon>Bacteria</taxon>
        <taxon>Bacillati</taxon>
        <taxon>Actinomycetota</taxon>
        <taxon>Actinomycetes</taxon>
        <taxon>Streptosporangiales</taxon>
        <taxon>Thermomonosporaceae</taxon>
        <taxon>Actinomadura</taxon>
    </lineage>
</organism>